<dbReference type="EMBL" id="AWOR01000067">
    <property type="protein sequence ID" value="KGH27020.1"/>
    <property type="molecule type" value="Genomic_DNA"/>
</dbReference>
<proteinExistence type="predicted"/>
<evidence type="ECO:0000256" key="1">
    <source>
        <dbReference type="SAM" id="MobiDB-lite"/>
    </source>
</evidence>
<accession>A0A096GPE4</accession>
<reference evidence="2 3" key="1">
    <citation type="submission" date="2013-09" db="EMBL/GenBank/DDBJ databases">
        <title>High correlation between genotypes and phenotypes of environmental bacteria Comamonas testosteroni strains.</title>
        <authorList>
            <person name="Liu L."/>
            <person name="Zhu W."/>
            <person name="Xia X."/>
            <person name="Xu B."/>
            <person name="Luo M."/>
            <person name="Wang G."/>
        </authorList>
    </citation>
    <scope>NUCLEOTIDE SEQUENCE [LARGE SCALE GENOMIC DNA]</scope>
    <source>
        <strain evidence="2 3">JL40</strain>
    </source>
</reference>
<dbReference type="Proteomes" id="UP000029553">
    <property type="component" value="Unassembled WGS sequence"/>
</dbReference>
<feature type="region of interest" description="Disordered" evidence="1">
    <location>
        <begin position="1"/>
        <end position="78"/>
    </location>
</feature>
<evidence type="ECO:0000313" key="2">
    <source>
        <dbReference type="EMBL" id="KGH27020.1"/>
    </source>
</evidence>
<organism evidence="2 3">
    <name type="scientific">Comamonas testosteroni</name>
    <name type="common">Pseudomonas testosteroni</name>
    <dbReference type="NCBI Taxonomy" id="285"/>
    <lineage>
        <taxon>Bacteria</taxon>
        <taxon>Pseudomonadati</taxon>
        <taxon>Pseudomonadota</taxon>
        <taxon>Betaproteobacteria</taxon>
        <taxon>Burkholderiales</taxon>
        <taxon>Comamonadaceae</taxon>
        <taxon>Comamonas</taxon>
    </lineage>
</organism>
<name>A0A096GPE4_COMTE</name>
<dbReference type="AlphaFoldDB" id="A0A096GPE4"/>
<gene>
    <name evidence="2" type="ORF">P353_19725</name>
</gene>
<feature type="compositionally biased region" description="Low complexity" evidence="1">
    <location>
        <begin position="63"/>
        <end position="72"/>
    </location>
</feature>
<dbReference type="RefSeq" id="WP_034372969.1">
    <property type="nucleotide sequence ID" value="NZ_AWOR01000067.1"/>
</dbReference>
<comment type="caution">
    <text evidence="2">The sequence shown here is derived from an EMBL/GenBank/DDBJ whole genome shotgun (WGS) entry which is preliminary data.</text>
</comment>
<protein>
    <submittedName>
        <fullName evidence="2">Uncharacterized protein</fullName>
    </submittedName>
</protein>
<sequence>MDDDQDQSPTLEDLASALNEDEGQAQDAPESTEGVDDSQAEGATEAESDLEGEQEAAADDEGQAAQAPADDAVISWTTAGGEALEAPLSELKAGYLRQSDYTQKTQALADERKQASEQVAKQYQQVQEFAREQPRRAGRCDLPHLP</sequence>
<evidence type="ECO:0000313" key="3">
    <source>
        <dbReference type="Proteomes" id="UP000029553"/>
    </source>
</evidence>
<feature type="compositionally biased region" description="Acidic residues" evidence="1">
    <location>
        <begin position="33"/>
        <end position="62"/>
    </location>
</feature>